<dbReference type="Proteomes" id="UP000235388">
    <property type="component" value="Unassembled WGS sequence"/>
</dbReference>
<accession>A0A2N5UIY5</accession>
<evidence type="ECO:0000313" key="3">
    <source>
        <dbReference type="Proteomes" id="UP000235388"/>
    </source>
</evidence>
<protein>
    <submittedName>
        <fullName evidence="2">Uncharacterized protein</fullName>
    </submittedName>
</protein>
<evidence type="ECO:0000313" key="1">
    <source>
        <dbReference type="EMBL" id="PLW06132.1"/>
    </source>
</evidence>
<sequence>MHLSLDPPAEITTFLLKWDNINPAFADYVRMQWVVNLKHWPCLDHTTAYQGINTNNYTKVHFLKSNT</sequence>
<name>A0A2N5UIY5_9BASI</name>
<gene>
    <name evidence="2" type="ORF">PCANC_22074</name>
    <name evidence="1" type="ORF">PCANC_28922</name>
</gene>
<dbReference type="AlphaFoldDB" id="A0A2N5UIY5"/>
<evidence type="ECO:0000313" key="2">
    <source>
        <dbReference type="EMBL" id="PLW37636.1"/>
    </source>
</evidence>
<dbReference type="EMBL" id="PGCJ01001349">
    <property type="protein sequence ID" value="PLW06132.1"/>
    <property type="molecule type" value="Genomic_DNA"/>
</dbReference>
<dbReference type="EMBL" id="PGCJ01000219">
    <property type="protein sequence ID" value="PLW37636.1"/>
    <property type="molecule type" value="Genomic_DNA"/>
</dbReference>
<reference evidence="2 3" key="1">
    <citation type="submission" date="2017-11" db="EMBL/GenBank/DDBJ databases">
        <title>De novo assembly and phasing of dikaryotic genomes from two isolates of Puccinia coronata f. sp. avenae, the causal agent of oat crown rust.</title>
        <authorList>
            <person name="Miller M.E."/>
            <person name="Zhang Y."/>
            <person name="Omidvar V."/>
            <person name="Sperschneider J."/>
            <person name="Schwessinger B."/>
            <person name="Raley C."/>
            <person name="Palmer J.M."/>
            <person name="Garnica D."/>
            <person name="Upadhyaya N."/>
            <person name="Rathjen J."/>
            <person name="Taylor J.M."/>
            <person name="Park R.F."/>
            <person name="Dodds P.N."/>
            <person name="Hirsch C.D."/>
            <person name="Kianian S.F."/>
            <person name="Figueroa M."/>
        </authorList>
    </citation>
    <scope>NUCLEOTIDE SEQUENCE [LARGE SCALE GENOMIC DNA]</scope>
    <source>
        <strain evidence="2">12NC29</strain>
    </source>
</reference>
<comment type="caution">
    <text evidence="2">The sequence shown here is derived from an EMBL/GenBank/DDBJ whole genome shotgun (WGS) entry which is preliminary data.</text>
</comment>
<proteinExistence type="predicted"/>
<keyword evidence="3" id="KW-1185">Reference proteome</keyword>
<organism evidence="2 3">
    <name type="scientific">Puccinia coronata f. sp. avenae</name>
    <dbReference type="NCBI Taxonomy" id="200324"/>
    <lineage>
        <taxon>Eukaryota</taxon>
        <taxon>Fungi</taxon>
        <taxon>Dikarya</taxon>
        <taxon>Basidiomycota</taxon>
        <taxon>Pucciniomycotina</taxon>
        <taxon>Pucciniomycetes</taxon>
        <taxon>Pucciniales</taxon>
        <taxon>Pucciniaceae</taxon>
        <taxon>Puccinia</taxon>
    </lineage>
</organism>